<keyword evidence="2" id="KW-1185">Reference proteome</keyword>
<evidence type="ECO:0000313" key="2">
    <source>
        <dbReference type="Proteomes" id="UP000192042"/>
    </source>
</evidence>
<accession>A0A1W1I560</accession>
<dbReference type="InterPro" id="IPR009003">
    <property type="entry name" value="Peptidase_S1_PA"/>
</dbReference>
<dbReference type="Pfam" id="PF13365">
    <property type="entry name" value="Trypsin_2"/>
    <property type="match status" value="1"/>
</dbReference>
<name>A0A1W1I560_9BACT</name>
<protein>
    <recommendedName>
        <fullName evidence="3">Trypsin-like peptidase domain-containing protein</fullName>
    </recommendedName>
</protein>
<organism evidence="1 2">
    <name type="scientific">Nitrospira japonica</name>
    <dbReference type="NCBI Taxonomy" id="1325564"/>
    <lineage>
        <taxon>Bacteria</taxon>
        <taxon>Pseudomonadati</taxon>
        <taxon>Nitrospirota</taxon>
        <taxon>Nitrospiria</taxon>
        <taxon>Nitrospirales</taxon>
        <taxon>Nitrospiraceae</taxon>
        <taxon>Nitrospira</taxon>
    </lineage>
</organism>
<sequence length="281" mass="31039">MRRPQGFMALIPPFFLDCIVAIGLLANDGSKHWVATGFMYGEFYEKVSDETQRYHTFLVTNRHVLAGKTLMFVRANVEGKEPAKEFKLPLQDDKGRPIWFSHPDPAVDIAVVPTGFDAIRQEHKLRLNFFRSDAHVLDLSSASKLGVSEGDGVYVLGFPMELVGGEQNYVIARQGIIARIRDALSGSAKEFLIDTTIFPGNSGGPVIIRPEAVAIQGTQPLGSANLIGVVKGYLPYSEMAISTQTNQPRIIFQENSGLAQIIPIDLVNETIAAYWKSKEHH</sequence>
<proteinExistence type="predicted"/>
<dbReference type="Gene3D" id="2.40.10.120">
    <property type="match status" value="1"/>
</dbReference>
<reference evidence="1 2" key="1">
    <citation type="submission" date="2017-03" db="EMBL/GenBank/DDBJ databases">
        <authorList>
            <person name="Afonso C.L."/>
            <person name="Miller P.J."/>
            <person name="Scott M.A."/>
            <person name="Spackman E."/>
            <person name="Goraichik I."/>
            <person name="Dimitrov K.M."/>
            <person name="Suarez D.L."/>
            <person name="Swayne D.E."/>
        </authorList>
    </citation>
    <scope>NUCLEOTIDE SEQUENCE [LARGE SCALE GENOMIC DNA]</scope>
    <source>
        <strain evidence="1">Genome sequencing of Nitrospira japonica strain NJ11</strain>
    </source>
</reference>
<dbReference type="STRING" id="1325564.NSJP_1889"/>
<dbReference type="Proteomes" id="UP000192042">
    <property type="component" value="Chromosome I"/>
</dbReference>
<dbReference type="EMBL" id="LT828648">
    <property type="protein sequence ID" value="SLM48061.1"/>
    <property type="molecule type" value="Genomic_DNA"/>
</dbReference>
<evidence type="ECO:0008006" key="3">
    <source>
        <dbReference type="Google" id="ProtNLM"/>
    </source>
</evidence>
<gene>
    <name evidence="1" type="ORF">NSJP_1889</name>
</gene>
<dbReference type="KEGG" id="nja:NSJP_1889"/>
<dbReference type="AlphaFoldDB" id="A0A1W1I560"/>
<evidence type="ECO:0000313" key="1">
    <source>
        <dbReference type="EMBL" id="SLM48061.1"/>
    </source>
</evidence>
<dbReference type="SUPFAM" id="SSF50494">
    <property type="entry name" value="Trypsin-like serine proteases"/>
    <property type="match status" value="1"/>
</dbReference>